<dbReference type="PROSITE" id="PS50112">
    <property type="entry name" value="PAS"/>
    <property type="match status" value="1"/>
</dbReference>
<proteinExistence type="predicted"/>
<feature type="domain" description="PAC" evidence="5">
    <location>
        <begin position="93"/>
        <end position="147"/>
    </location>
</feature>
<dbReference type="InterPro" id="IPR001610">
    <property type="entry name" value="PAC"/>
</dbReference>
<dbReference type="SMART" id="SM00091">
    <property type="entry name" value="PAS"/>
    <property type="match status" value="1"/>
</dbReference>
<keyword evidence="3" id="KW-0157">Chromophore</keyword>
<sequence>MENKDDWHLTDRLNAEHGKGDPFAAAVRATRMPMIITNPKDDDNPIIFANDAFLKMTGYTREEVNGRNCRFLQGPDTNSDDVTRIREAVEQRTDIGIDLLNYRKDNTTFWNALYISPVSNEAGELQYFFASQLDVTDRKKYELRIIEEKDRFEKAVADRTADLLEANDSLKTALAVKDELLHEVDHRVKNNMQIISSLIGMQLRTIDDENIKASLQTTLGRVEAMSTVHRRFYQSGDVTHFDIAAFVNDLASDLVVATGRPDIRLEADLEPVQVPAEKAAPLALMVNELATNAIKHGLSHAKGGVLTVTTRLQGERCRITVADDGPGMTVGTTSTPTYGKRLVERLGKQLQAELTWTDTAPGLRVEIIVPIAQRMRGQ</sequence>
<dbReference type="SMART" id="SM00086">
    <property type="entry name" value="PAC"/>
    <property type="match status" value="1"/>
</dbReference>
<reference evidence="6 7" key="1">
    <citation type="journal article" date="2012" name="Genet. Mol. Biol.">
        <title>Analysis of 16S rRNA and mxaF genes revealing insights into Methylobacterium niche-specific plant association.</title>
        <authorList>
            <person name="Dourado M.N."/>
            <person name="Andreote F.D."/>
            <person name="Dini-Andreote F."/>
            <person name="Conti R."/>
            <person name="Araujo J.M."/>
            <person name="Araujo W.L."/>
        </authorList>
    </citation>
    <scope>NUCLEOTIDE SEQUENCE [LARGE SCALE GENOMIC DNA]</scope>
    <source>
        <strain evidence="6 7">SR1.6/4</strain>
    </source>
</reference>
<dbReference type="InterPro" id="IPR011495">
    <property type="entry name" value="Sig_transdc_His_kin_sub2_dim/P"/>
</dbReference>
<dbReference type="InterPro" id="IPR000700">
    <property type="entry name" value="PAS-assoc_C"/>
</dbReference>
<dbReference type="SUPFAM" id="SSF55785">
    <property type="entry name" value="PYP-like sensor domain (PAS domain)"/>
    <property type="match status" value="1"/>
</dbReference>
<evidence type="ECO:0000256" key="2">
    <source>
        <dbReference type="ARBA" id="ARBA00022643"/>
    </source>
</evidence>
<dbReference type="InterPro" id="IPR035965">
    <property type="entry name" value="PAS-like_dom_sf"/>
</dbReference>
<dbReference type="EMBL" id="MLBY01000003">
    <property type="protein sequence ID" value="MEE7456057.1"/>
    <property type="molecule type" value="Genomic_DNA"/>
</dbReference>
<protein>
    <submittedName>
        <fullName evidence="6">Histidine kinase</fullName>
    </submittedName>
</protein>
<dbReference type="SMART" id="SM00387">
    <property type="entry name" value="HATPase_c"/>
    <property type="match status" value="1"/>
</dbReference>
<dbReference type="PROSITE" id="PS50113">
    <property type="entry name" value="PAC"/>
    <property type="match status" value="1"/>
</dbReference>
<dbReference type="InterPro" id="IPR036890">
    <property type="entry name" value="HATPase_C_sf"/>
</dbReference>
<keyword evidence="6" id="KW-0418">Kinase</keyword>
<dbReference type="Pfam" id="PF13426">
    <property type="entry name" value="PAS_9"/>
    <property type="match status" value="1"/>
</dbReference>
<dbReference type="Gene3D" id="3.30.565.10">
    <property type="entry name" value="Histidine kinase-like ATPase, C-terminal domain"/>
    <property type="match status" value="1"/>
</dbReference>
<dbReference type="NCBIfam" id="TIGR00229">
    <property type="entry name" value="sensory_box"/>
    <property type="match status" value="1"/>
</dbReference>
<organism evidence="6 7">
    <name type="scientific">Methylobacterium radiotolerans</name>
    <dbReference type="NCBI Taxonomy" id="31998"/>
    <lineage>
        <taxon>Bacteria</taxon>
        <taxon>Pseudomonadati</taxon>
        <taxon>Pseudomonadota</taxon>
        <taxon>Alphaproteobacteria</taxon>
        <taxon>Hyphomicrobiales</taxon>
        <taxon>Methylobacteriaceae</taxon>
        <taxon>Methylobacterium</taxon>
    </lineage>
</organism>
<dbReference type="Gene3D" id="3.30.450.20">
    <property type="entry name" value="PAS domain"/>
    <property type="match status" value="1"/>
</dbReference>
<dbReference type="Pfam" id="PF13581">
    <property type="entry name" value="HATPase_c_2"/>
    <property type="match status" value="1"/>
</dbReference>
<dbReference type="GO" id="GO:0016301">
    <property type="term" value="F:kinase activity"/>
    <property type="evidence" value="ECO:0007669"/>
    <property type="project" value="UniProtKB-KW"/>
</dbReference>
<evidence type="ECO:0000256" key="3">
    <source>
        <dbReference type="ARBA" id="ARBA00022991"/>
    </source>
</evidence>
<dbReference type="Proteomes" id="UP001349262">
    <property type="component" value="Unassembled WGS sequence"/>
</dbReference>
<evidence type="ECO:0000256" key="1">
    <source>
        <dbReference type="ARBA" id="ARBA00022630"/>
    </source>
</evidence>
<name>A0ABU7T675_9HYPH</name>
<keyword evidence="2" id="KW-0288">FMN</keyword>
<dbReference type="InterPro" id="IPR003594">
    <property type="entry name" value="HATPase_dom"/>
</dbReference>
<comment type="caution">
    <text evidence="6">The sequence shown here is derived from an EMBL/GenBank/DDBJ whole genome shotgun (WGS) entry which is preliminary data.</text>
</comment>
<dbReference type="Pfam" id="PF07568">
    <property type="entry name" value="HisKA_2"/>
    <property type="match status" value="1"/>
</dbReference>
<evidence type="ECO:0000259" key="5">
    <source>
        <dbReference type="PROSITE" id="PS50113"/>
    </source>
</evidence>
<evidence type="ECO:0000259" key="4">
    <source>
        <dbReference type="PROSITE" id="PS50112"/>
    </source>
</evidence>
<dbReference type="PANTHER" id="PTHR47429">
    <property type="entry name" value="PROTEIN TWIN LOV 1"/>
    <property type="match status" value="1"/>
</dbReference>
<keyword evidence="1" id="KW-0285">Flavoprotein</keyword>
<feature type="domain" description="PAS" evidence="4">
    <location>
        <begin position="41"/>
        <end position="92"/>
    </location>
</feature>
<accession>A0ABU7T675</accession>
<evidence type="ECO:0000313" key="7">
    <source>
        <dbReference type="Proteomes" id="UP001349262"/>
    </source>
</evidence>
<dbReference type="CDD" id="cd00130">
    <property type="entry name" value="PAS"/>
    <property type="match status" value="1"/>
</dbReference>
<keyword evidence="7" id="KW-1185">Reference proteome</keyword>
<evidence type="ECO:0000313" key="6">
    <source>
        <dbReference type="EMBL" id="MEE7456057.1"/>
    </source>
</evidence>
<dbReference type="InterPro" id="IPR000014">
    <property type="entry name" value="PAS"/>
</dbReference>
<keyword evidence="6" id="KW-0808">Transferase</keyword>
<dbReference type="SUPFAM" id="SSF55874">
    <property type="entry name" value="ATPase domain of HSP90 chaperone/DNA topoisomerase II/histidine kinase"/>
    <property type="match status" value="1"/>
</dbReference>
<gene>
    <name evidence="6" type="ORF">MRSR164_04325</name>
</gene>
<dbReference type="PANTHER" id="PTHR47429:SF2">
    <property type="entry name" value="PROTEIN TWIN LOV 1"/>
    <property type="match status" value="1"/>
</dbReference>